<protein>
    <submittedName>
        <fullName evidence="2">Uncharacterized protein</fullName>
    </submittedName>
</protein>
<keyword evidence="3" id="KW-1185">Reference proteome</keyword>
<reference evidence="2 3" key="1">
    <citation type="submission" date="2020-04" db="EMBL/GenBank/DDBJ databases">
        <authorList>
            <person name="Alioto T."/>
            <person name="Alioto T."/>
            <person name="Gomez Garrido J."/>
        </authorList>
    </citation>
    <scope>NUCLEOTIDE SEQUENCE [LARGE SCALE GENOMIC DNA]</scope>
</reference>
<dbReference type="AlphaFoldDB" id="A0A8S1C1T7"/>
<feature type="compositionally biased region" description="Low complexity" evidence="1">
    <location>
        <begin position="84"/>
        <end position="97"/>
    </location>
</feature>
<evidence type="ECO:0000313" key="3">
    <source>
        <dbReference type="Proteomes" id="UP000494165"/>
    </source>
</evidence>
<feature type="compositionally biased region" description="Low complexity" evidence="1">
    <location>
        <begin position="144"/>
        <end position="162"/>
    </location>
</feature>
<dbReference type="Proteomes" id="UP000494165">
    <property type="component" value="Unassembled WGS sequence"/>
</dbReference>
<gene>
    <name evidence="2" type="ORF">CLODIP_2_CD01845</name>
</gene>
<evidence type="ECO:0000256" key="1">
    <source>
        <dbReference type="SAM" id="MobiDB-lite"/>
    </source>
</evidence>
<sequence length="284" mass="30643">MGPNGLPVERYLGSCLISATARKHGPKQHYNGWPLISLGPRGGQAAKEQQHQQQRSPLSRLAIHTQGAPLILQTPYRKGPAGPPLQQQQHQRPQGHPVARKEPPKSPPVSDAASVASDESGHSENSLPRIIKPRKRRKKERKPSGGSESPPAAPQPSGQGAPVTLQPYVPLCYEQLDKLRQRRPPPPSAAPAAVLARNSCSGSEGGHALCQCNFCDPAGLILDVERLCHSPPPSLPPPQRVPKAAPAAPDYSELEVTSEIVTSLNGHRDIEIKFFSWKPPANEE</sequence>
<evidence type="ECO:0000313" key="2">
    <source>
        <dbReference type="EMBL" id="CAB3362121.1"/>
    </source>
</evidence>
<dbReference type="OrthoDB" id="6619754at2759"/>
<dbReference type="EMBL" id="CADEPI010000007">
    <property type="protein sequence ID" value="CAB3362121.1"/>
    <property type="molecule type" value="Genomic_DNA"/>
</dbReference>
<feature type="compositionally biased region" description="Low complexity" evidence="1">
    <location>
        <begin position="108"/>
        <end position="118"/>
    </location>
</feature>
<feature type="region of interest" description="Disordered" evidence="1">
    <location>
        <begin position="34"/>
        <end position="164"/>
    </location>
</feature>
<organism evidence="2 3">
    <name type="scientific">Cloeon dipterum</name>
    <dbReference type="NCBI Taxonomy" id="197152"/>
    <lineage>
        <taxon>Eukaryota</taxon>
        <taxon>Metazoa</taxon>
        <taxon>Ecdysozoa</taxon>
        <taxon>Arthropoda</taxon>
        <taxon>Hexapoda</taxon>
        <taxon>Insecta</taxon>
        <taxon>Pterygota</taxon>
        <taxon>Palaeoptera</taxon>
        <taxon>Ephemeroptera</taxon>
        <taxon>Pisciforma</taxon>
        <taxon>Baetidae</taxon>
        <taxon>Cloeon</taxon>
    </lineage>
</organism>
<accession>A0A8S1C1T7</accession>
<proteinExistence type="predicted"/>
<name>A0A8S1C1T7_9INSE</name>
<feature type="compositionally biased region" description="Basic residues" evidence="1">
    <location>
        <begin position="131"/>
        <end position="141"/>
    </location>
</feature>
<comment type="caution">
    <text evidence="2">The sequence shown here is derived from an EMBL/GenBank/DDBJ whole genome shotgun (WGS) entry which is preliminary data.</text>
</comment>